<dbReference type="Proteomes" id="UP000887563">
    <property type="component" value="Unplaced"/>
</dbReference>
<protein>
    <submittedName>
        <fullName evidence="3">Uncharacterized protein</fullName>
    </submittedName>
</protein>
<name>A0A914KWQ1_MELIC</name>
<keyword evidence="2" id="KW-1185">Reference proteome</keyword>
<proteinExistence type="predicted"/>
<evidence type="ECO:0000256" key="1">
    <source>
        <dbReference type="SAM" id="MobiDB-lite"/>
    </source>
</evidence>
<reference evidence="3" key="1">
    <citation type="submission" date="2022-11" db="UniProtKB">
        <authorList>
            <consortium name="WormBaseParasite"/>
        </authorList>
    </citation>
    <scope>IDENTIFICATION</scope>
</reference>
<feature type="compositionally biased region" description="Basic and acidic residues" evidence="1">
    <location>
        <begin position="203"/>
        <end position="213"/>
    </location>
</feature>
<accession>A0A914KWQ1</accession>
<dbReference type="WBParaSite" id="Minc3s00119g05148">
    <property type="protein sequence ID" value="Minc3s00119g05148"/>
    <property type="gene ID" value="Minc3s00119g05148"/>
</dbReference>
<dbReference type="AlphaFoldDB" id="A0A914KWQ1"/>
<sequence>MYQPILKESKCITSSILTQQQQNFPFLLPQNRLRFNTQTAATLMGGLINPRLYFENLAAEARNKFGIENNFRLNTNINLDNIIQRSVSGASTHQMATLNETIRNEQQKINSQMLLIPSYCSTTFPSPSQFIPIQSFPSISSWQTLFKNNNNNANMLQPTSITNKSENSLTAHPEGEDVINESKPSIRKRRYNGTASSDVNGWQKDETNKEMVKRSKLAVNDEVNNKTTANGKNKDNEISSPQPILKPQTQQQRLWRPFPL</sequence>
<evidence type="ECO:0000313" key="3">
    <source>
        <dbReference type="WBParaSite" id="Minc3s00119g05148"/>
    </source>
</evidence>
<feature type="compositionally biased region" description="Polar residues" evidence="1">
    <location>
        <begin position="238"/>
        <end position="253"/>
    </location>
</feature>
<feature type="region of interest" description="Disordered" evidence="1">
    <location>
        <begin position="165"/>
        <end position="260"/>
    </location>
</feature>
<organism evidence="2 3">
    <name type="scientific">Meloidogyne incognita</name>
    <name type="common">Southern root-knot nematode worm</name>
    <name type="synonym">Oxyuris incognita</name>
    <dbReference type="NCBI Taxonomy" id="6306"/>
    <lineage>
        <taxon>Eukaryota</taxon>
        <taxon>Metazoa</taxon>
        <taxon>Ecdysozoa</taxon>
        <taxon>Nematoda</taxon>
        <taxon>Chromadorea</taxon>
        <taxon>Rhabditida</taxon>
        <taxon>Tylenchina</taxon>
        <taxon>Tylenchomorpha</taxon>
        <taxon>Tylenchoidea</taxon>
        <taxon>Meloidogynidae</taxon>
        <taxon>Meloidogyninae</taxon>
        <taxon>Meloidogyne</taxon>
        <taxon>Meloidogyne incognita group</taxon>
    </lineage>
</organism>
<evidence type="ECO:0000313" key="2">
    <source>
        <dbReference type="Proteomes" id="UP000887563"/>
    </source>
</evidence>